<comment type="caution">
    <text evidence="3">The sequence shown here is derived from an EMBL/GenBank/DDBJ whole genome shotgun (WGS) entry which is preliminary data.</text>
</comment>
<dbReference type="CDD" id="cd04692">
    <property type="entry name" value="NUDIX_Hydrolase"/>
    <property type="match status" value="1"/>
</dbReference>
<dbReference type="Proteomes" id="UP000256629">
    <property type="component" value="Unassembled WGS sequence"/>
</dbReference>
<dbReference type="GO" id="GO:0005737">
    <property type="term" value="C:cytoplasm"/>
    <property type="evidence" value="ECO:0007669"/>
    <property type="project" value="TreeGrafter"/>
</dbReference>
<gene>
    <name evidence="3" type="ORF">DFQ02_107114</name>
</gene>
<dbReference type="PANTHER" id="PTHR10885:SF20">
    <property type="entry name" value="NUDIX HYDROLASE DOMAIN-CONTAINING PROTEIN"/>
    <property type="match status" value="1"/>
</dbReference>
<dbReference type="GO" id="GO:0009240">
    <property type="term" value="P:isopentenyl diphosphate biosynthetic process"/>
    <property type="evidence" value="ECO:0007669"/>
    <property type="project" value="TreeGrafter"/>
</dbReference>
<keyword evidence="1" id="KW-0378">Hydrolase</keyword>
<dbReference type="PROSITE" id="PS51462">
    <property type="entry name" value="NUDIX"/>
    <property type="match status" value="1"/>
</dbReference>
<dbReference type="AlphaFoldDB" id="A0A3D9H915"/>
<dbReference type="InterPro" id="IPR020084">
    <property type="entry name" value="NUDIX_hydrolase_CS"/>
</dbReference>
<dbReference type="GO" id="GO:0016787">
    <property type="term" value="F:hydrolase activity"/>
    <property type="evidence" value="ECO:0007669"/>
    <property type="project" value="UniProtKB-KW"/>
</dbReference>
<keyword evidence="4" id="KW-1185">Reference proteome</keyword>
<dbReference type="InterPro" id="IPR015797">
    <property type="entry name" value="NUDIX_hydrolase-like_dom_sf"/>
</dbReference>
<dbReference type="Gene3D" id="3.90.79.10">
    <property type="entry name" value="Nucleoside Triphosphate Pyrophosphohydrolase"/>
    <property type="match status" value="1"/>
</dbReference>
<protein>
    <submittedName>
        <fullName evidence="3">Isopentenyldiphosphate isomerase</fullName>
    </submittedName>
</protein>
<evidence type="ECO:0000313" key="3">
    <source>
        <dbReference type="EMBL" id="RED45968.1"/>
    </source>
</evidence>
<name>A0A3D9H915_9FLAO</name>
<dbReference type="PANTHER" id="PTHR10885">
    <property type="entry name" value="ISOPENTENYL-DIPHOSPHATE DELTA-ISOMERASE"/>
    <property type="match status" value="1"/>
</dbReference>
<dbReference type="GO" id="GO:0004452">
    <property type="term" value="F:isopentenyl-diphosphate delta-isomerase activity"/>
    <property type="evidence" value="ECO:0007669"/>
    <property type="project" value="TreeGrafter"/>
</dbReference>
<evidence type="ECO:0000256" key="1">
    <source>
        <dbReference type="ARBA" id="ARBA00022801"/>
    </source>
</evidence>
<evidence type="ECO:0000259" key="2">
    <source>
        <dbReference type="PROSITE" id="PS51462"/>
    </source>
</evidence>
<reference evidence="3 4" key="1">
    <citation type="submission" date="2018-07" db="EMBL/GenBank/DDBJ databases">
        <title>Genomic Encyclopedia of Type Strains, Phase III (KMG-III): the genomes of soil and plant-associated and newly described type strains.</title>
        <authorList>
            <person name="Whitman W."/>
        </authorList>
    </citation>
    <scope>NUCLEOTIDE SEQUENCE [LARGE SCALE GENOMIC DNA]</scope>
    <source>
        <strain evidence="3 4">CECT 8487</strain>
    </source>
</reference>
<organism evidence="3 4">
    <name type="scientific">Seonamhaeicola aphaedonensis</name>
    <dbReference type="NCBI Taxonomy" id="1461338"/>
    <lineage>
        <taxon>Bacteria</taxon>
        <taxon>Pseudomonadati</taxon>
        <taxon>Bacteroidota</taxon>
        <taxon>Flavobacteriia</taxon>
        <taxon>Flavobacteriales</taxon>
        <taxon>Flavobacteriaceae</taxon>
    </lineage>
</organism>
<accession>A0A3D9H915</accession>
<dbReference type="SUPFAM" id="SSF55811">
    <property type="entry name" value="Nudix"/>
    <property type="match status" value="1"/>
</dbReference>
<feature type="domain" description="Nudix hydrolase" evidence="2">
    <location>
        <begin position="45"/>
        <end position="193"/>
    </location>
</feature>
<sequence>MLRIAINDKSTFCVFIMDELIDIVDANGNPTGQSELKSVIHQKGLYHNTTHVWFYNKDGHILLSQRSAEKTICPLMWDVSVAGHVDSGESIKQAAVRETSEEINLPILESDLNKIGVFKCFQSYDSGIKDFEFHNTFIAELRRPISTLTPQKGEVESLKLVSFEKFQKLIATLGNNGNHFVPSNKSYYEFVLKKIMETIHS</sequence>
<dbReference type="PROSITE" id="PS00893">
    <property type="entry name" value="NUDIX_BOX"/>
    <property type="match status" value="1"/>
</dbReference>
<proteinExistence type="predicted"/>
<evidence type="ECO:0000313" key="4">
    <source>
        <dbReference type="Proteomes" id="UP000256629"/>
    </source>
</evidence>
<dbReference type="InterPro" id="IPR000086">
    <property type="entry name" value="NUDIX_hydrolase_dom"/>
</dbReference>
<keyword evidence="3" id="KW-0413">Isomerase</keyword>
<dbReference type="Pfam" id="PF00293">
    <property type="entry name" value="NUDIX"/>
    <property type="match status" value="1"/>
</dbReference>
<dbReference type="EMBL" id="QRDX01000007">
    <property type="protein sequence ID" value="RED45968.1"/>
    <property type="molecule type" value="Genomic_DNA"/>
</dbReference>